<evidence type="ECO:0000313" key="6">
    <source>
        <dbReference type="EMBL" id="MBV3489377.1"/>
    </source>
</evidence>
<evidence type="ECO:0000313" key="2">
    <source>
        <dbReference type="EMBL" id="KAB3853052.1"/>
    </source>
</evidence>
<evidence type="ECO:0000313" key="3">
    <source>
        <dbReference type="EMBL" id="KAB3864881.1"/>
    </source>
</evidence>
<dbReference type="EMBL" id="JAHPYS010000016">
    <property type="protein sequence ID" value="MBU9138916.1"/>
    <property type="molecule type" value="Genomic_DNA"/>
</dbReference>
<dbReference type="SUPFAM" id="SSF52540">
    <property type="entry name" value="P-loop containing nucleoside triphosphate hydrolases"/>
    <property type="match status" value="1"/>
</dbReference>
<reference evidence="7 12" key="5">
    <citation type="submission" date="2020-04" db="EMBL/GenBank/DDBJ databases">
        <title>A novel gut-associated lysogenic phage, Bacteroides phage BV01, alters the host transcriptome and bile acid metabolism in Bacteroides vulgatus.</title>
        <authorList>
            <person name="Campbell D.E."/>
            <person name="Ly L."/>
            <person name="Ridlon J.M."/>
            <person name="Hsiao A."/>
            <person name="Degnan P.H."/>
        </authorList>
    </citation>
    <scope>NUCLEOTIDE SEQUENCE [LARGE SCALE GENOMIC DNA]</scope>
    <source>
        <strain evidence="7 12">VPI-BV8526</strain>
    </source>
</reference>
<reference evidence="8" key="1">
    <citation type="submission" date="2015-10" db="EMBL/GenBank/DDBJ databases">
        <title>Extensive mobilome-driven genome diversification in gut-associated Bacteroides vulgatus mpk.</title>
        <authorList>
            <person name="Beier S."/>
            <person name="Lange A."/>
            <person name="Huson D.H."/>
            <person name="Frick J.-S."/>
            <person name="Autenrieth I.B."/>
        </authorList>
    </citation>
    <scope>NUCLEOTIDE SEQUENCE [LARGE SCALE GENOMIC DNA]</scope>
    <source>
        <strain evidence="8">mpk</strain>
    </source>
</reference>
<dbReference type="EMBL" id="CP013020">
    <property type="protein sequence ID" value="ALK85386.1"/>
    <property type="molecule type" value="Genomic_DNA"/>
</dbReference>
<evidence type="ECO:0000313" key="9">
    <source>
        <dbReference type="Proteomes" id="UP000441522"/>
    </source>
</evidence>
<dbReference type="Proteomes" id="UP000061587">
    <property type="component" value="Chromosome"/>
</dbReference>
<keyword evidence="5" id="KW-0347">Helicase</keyword>
<dbReference type="Proteomes" id="UP000470332">
    <property type="component" value="Unassembled WGS sequence"/>
</dbReference>
<dbReference type="EMBL" id="WCXA01000007">
    <property type="protein sequence ID" value="KAB3864881.1"/>
    <property type="molecule type" value="Genomic_DNA"/>
</dbReference>
<evidence type="ECO:0000313" key="8">
    <source>
        <dbReference type="Proteomes" id="UP000061587"/>
    </source>
</evidence>
<keyword evidence="5" id="KW-0547">Nucleotide-binding</keyword>
<dbReference type="EMBL" id="WCIF01000040">
    <property type="protein sequence ID" value="KAB5432980.1"/>
    <property type="molecule type" value="Genomic_DNA"/>
</dbReference>
<evidence type="ECO:0000313" key="4">
    <source>
        <dbReference type="EMBL" id="KAB5432980.1"/>
    </source>
</evidence>
<reference evidence="5" key="6">
    <citation type="submission" date="2021-06" db="EMBL/GenBank/DDBJ databases">
        <title>Collection of gut derived symbiotic bacterial strains cultured from healthy donors.</title>
        <authorList>
            <person name="Lin H."/>
            <person name="Littmann E."/>
            <person name="Pamer E.G."/>
        </authorList>
    </citation>
    <scope>NUCLEOTIDE SEQUENCE</scope>
    <source>
        <strain evidence="6">MSK.19.85</strain>
        <strain evidence="5">MSK.6.33</strain>
    </source>
</reference>
<dbReference type="PATRIC" id="fig|821.40.peg.3368"/>
<organism evidence="1 8">
    <name type="scientific">Phocaeicola vulgatus</name>
    <name type="common">Bacteroides vulgatus</name>
    <dbReference type="NCBI Taxonomy" id="821"/>
    <lineage>
        <taxon>Bacteria</taxon>
        <taxon>Pseudomonadati</taxon>
        <taxon>Bacteroidota</taxon>
        <taxon>Bacteroidia</taxon>
        <taxon>Bacteroidales</taxon>
        <taxon>Bacteroidaceae</taxon>
        <taxon>Phocaeicola</taxon>
    </lineage>
</organism>
<evidence type="ECO:0000313" key="10">
    <source>
        <dbReference type="Proteomes" id="UP000462885"/>
    </source>
</evidence>
<evidence type="ECO:0000313" key="12">
    <source>
        <dbReference type="Proteomes" id="UP000583639"/>
    </source>
</evidence>
<evidence type="ECO:0000313" key="1">
    <source>
        <dbReference type="EMBL" id="ALK85386.1"/>
    </source>
</evidence>
<dbReference type="Proteomes" id="UP000736888">
    <property type="component" value="Unassembled WGS sequence"/>
</dbReference>
<proteinExistence type="predicted"/>
<dbReference type="Proteomes" id="UP000441522">
    <property type="component" value="Unassembled WGS sequence"/>
</dbReference>
<dbReference type="RefSeq" id="WP_005853344.1">
    <property type="nucleotide sequence ID" value="NZ_BAABYE010000001.1"/>
</dbReference>
<accession>A0A0N7J7K0</accession>
<keyword evidence="5" id="KW-0378">Hydrolase</keyword>
<dbReference type="Proteomes" id="UP000583639">
    <property type="component" value="Unassembled WGS sequence"/>
</dbReference>
<dbReference type="Proteomes" id="UP000758576">
    <property type="component" value="Unassembled WGS sequence"/>
</dbReference>
<dbReference type="EMBL" id="JABDSI010000114">
    <property type="protein sequence ID" value="NMW40585.1"/>
    <property type="molecule type" value="Genomic_DNA"/>
</dbReference>
<keyword evidence="5" id="KW-0067">ATP-binding</keyword>
<dbReference type="Gene3D" id="3.40.50.300">
    <property type="entry name" value="P-loop containing nucleotide triphosphate hydrolases"/>
    <property type="match status" value="1"/>
</dbReference>
<reference evidence="1 8" key="2">
    <citation type="journal article" date="2016" name="Genome Biol. Evol.">
        <title>Extensive mobilome-driven genome diversification in mouse gut-associated Bacteroides vulgatus mpk.</title>
        <authorList>
            <person name="Lange A."/>
            <person name="Beier S."/>
            <person name="Steimle A."/>
            <person name="Autenrieth I.B."/>
            <person name="Huson D.H."/>
            <person name="Frick J.S."/>
        </authorList>
    </citation>
    <scope>NUCLEOTIDE SEQUENCE [LARGE SCALE GENOMIC DNA]</scope>
    <source>
        <strain evidence="8">mpk</strain>
        <strain evidence="1">Mpk</strain>
    </source>
</reference>
<name>A0A0N7J7K0_PHOVU</name>
<evidence type="ECO:0000313" key="7">
    <source>
        <dbReference type="EMBL" id="NMW40585.1"/>
    </source>
</evidence>
<sequence length="618" mass="72198">MIRTDIEIPKNIKYLGEIRNIELPYGTFDRFELPNGILNKDVPNCGATTLALEDNHKTIICSPRNNLLQNKSEQYPNVLLVIGGVNINEVRTYIEQTEIPKILVSYDSIYKLAECIKDTTDWRIVVDEFQYMLADSGFKSEVELKLLEHLKRFPYVTYLSATPILDKYLKQIDYFKDMNYYHLIWTNKEVVKVYRERSNNPISAAIEIVRSYQNKNYPSVFMDGETYYSKECVIFLNSVSNIVNIVKQTELLPDEVNIIVGSSEENDKSIAKLGNGFQRGRIPLKGETHKMITFCTSTAFAGCDFYSTNASTFVISDCKRINTAIDISTDLVQIAGRQRLACNPFRKFLTFIYNVNKEDVSEDEFRKYLDDKVYLTEREVDSNNDETDIQLRTKRIRDCLREQKMLQYQDSYTMYDKSSDRFVFNKLAYISEQYAYELQKYNYRNGIIVKKQLSENDFDVTENQTYGIYKEQLKHIVKKETFVDRMTQYCEYKSKGLCFDLAAFTLEQKYPELKYYYDELGGNRIKALGYKEKELKNEISIRHSDAKIRYKMGTVFQMGMELTTDRIKELMNEVYQKVGVKKKGKATDLEKLYGFKIHPCKILLDDGSRKNGYKIIGV</sequence>
<dbReference type="GO" id="GO:0004386">
    <property type="term" value="F:helicase activity"/>
    <property type="evidence" value="ECO:0007669"/>
    <property type="project" value="UniProtKB-KW"/>
</dbReference>
<evidence type="ECO:0000313" key="5">
    <source>
        <dbReference type="EMBL" id="MBU9138916.1"/>
    </source>
</evidence>
<protein>
    <submittedName>
        <fullName evidence="5">DEAD/DEAH box helicase family protein</fullName>
    </submittedName>
</protein>
<dbReference type="InterPro" id="IPR027417">
    <property type="entry name" value="P-loop_NTPase"/>
</dbReference>
<dbReference type="AlphaFoldDB" id="A0A0N7J7K0"/>
<reference evidence="4 10" key="4">
    <citation type="submission" date="2019-10" db="EMBL/GenBank/DDBJ databases">
        <title>Genome Sequence and Assembly of iSURF_14.</title>
        <authorList>
            <person name="Wucher B.R."/>
            <person name="Ruoff K.L."/>
            <person name="Price C.E."/>
            <person name="Valls R.R."/>
            <person name="O'Toole G.A."/>
        </authorList>
    </citation>
    <scope>NUCLEOTIDE SEQUENCE [LARGE SCALE GENOMIC DNA]</scope>
    <source>
        <strain evidence="4 10">ANK132K_3B</strain>
    </source>
</reference>
<dbReference type="Proteomes" id="UP000462885">
    <property type="component" value="Unassembled WGS sequence"/>
</dbReference>
<evidence type="ECO:0000313" key="11">
    <source>
        <dbReference type="Proteomes" id="UP000470332"/>
    </source>
</evidence>
<gene>
    <name evidence="1" type="ORF">BvMPK_2800</name>
    <name evidence="4" type="ORF">F9Z94_20765</name>
    <name evidence="2" type="ORF">GAS29_17820</name>
    <name evidence="3" type="ORF">GAS37_04960</name>
    <name evidence="7" type="ORF">HKQ55_10630</name>
    <name evidence="6" type="ORF">KSX14_12175</name>
    <name evidence="5" type="ORF">KTG10_09160</name>
</gene>
<dbReference type="EMBL" id="WCWW01000049">
    <property type="protein sequence ID" value="KAB3853052.1"/>
    <property type="molecule type" value="Genomic_DNA"/>
</dbReference>
<dbReference type="EMBL" id="JAHOGA010000025">
    <property type="protein sequence ID" value="MBV3489377.1"/>
    <property type="molecule type" value="Genomic_DNA"/>
</dbReference>
<reference evidence="9 11" key="3">
    <citation type="journal article" date="2019" name="Nat. Med.">
        <title>A library of human gut bacterial isolates paired with longitudinal multiomics data enables mechanistic microbiome research.</title>
        <authorList>
            <person name="Poyet M."/>
            <person name="Groussin M."/>
            <person name="Gibbons S.M."/>
            <person name="Avila-Pacheco J."/>
            <person name="Jiang X."/>
            <person name="Kearney S.M."/>
            <person name="Perrotta A.R."/>
            <person name="Berdy B."/>
            <person name="Zhao S."/>
            <person name="Lieberman T.D."/>
            <person name="Swanson P.K."/>
            <person name="Smith M."/>
            <person name="Roesemann S."/>
            <person name="Alexander J.E."/>
            <person name="Rich S.A."/>
            <person name="Livny J."/>
            <person name="Vlamakis H."/>
            <person name="Clish C."/>
            <person name="Bullock K."/>
            <person name="Deik A."/>
            <person name="Scott J."/>
            <person name="Pierce K.A."/>
            <person name="Xavier R.J."/>
            <person name="Alm E.J."/>
        </authorList>
    </citation>
    <scope>NUCLEOTIDE SEQUENCE [LARGE SCALE GENOMIC DNA]</scope>
    <source>
        <strain evidence="2 9">BIOML-A5</strain>
        <strain evidence="3 11">BIOML-A9</strain>
    </source>
</reference>